<dbReference type="InterPro" id="IPR013096">
    <property type="entry name" value="Cupin_2"/>
</dbReference>
<accession>A0A255DPX1</accession>
<dbReference type="PANTHER" id="PTHR43698">
    <property type="entry name" value="RIBD C-TERMINAL DOMAIN CONTAINING PROTEIN"/>
    <property type="match status" value="1"/>
</dbReference>
<dbReference type="PANTHER" id="PTHR43698:SF1">
    <property type="entry name" value="BLL4564 PROTEIN"/>
    <property type="match status" value="1"/>
</dbReference>
<dbReference type="OrthoDB" id="9802489at2"/>
<dbReference type="AlphaFoldDB" id="A0A255DPX1"/>
<dbReference type="Gene3D" id="2.60.120.10">
    <property type="entry name" value="Jelly Rolls"/>
    <property type="match status" value="1"/>
</dbReference>
<dbReference type="InterPro" id="IPR011051">
    <property type="entry name" value="RmlC_Cupin_sf"/>
</dbReference>
<name>A0A255DPX1_9MYCO</name>
<feature type="domain" description="Cupin type-2" evidence="1">
    <location>
        <begin position="48"/>
        <end position="102"/>
    </location>
</feature>
<dbReference type="Pfam" id="PF07883">
    <property type="entry name" value="Cupin_2"/>
    <property type="match status" value="1"/>
</dbReference>
<evidence type="ECO:0000313" key="3">
    <source>
        <dbReference type="Proteomes" id="UP000216063"/>
    </source>
</evidence>
<reference evidence="2 3" key="1">
    <citation type="submission" date="2017-07" db="EMBL/GenBank/DDBJ databases">
        <title>The new phylogeny of genus Mycobacterium.</title>
        <authorList>
            <person name="Tortoli E."/>
            <person name="Trovato A."/>
            <person name="Cirillo D.M."/>
        </authorList>
    </citation>
    <scope>NUCLEOTIDE SEQUENCE [LARGE SCALE GENOMIC DNA]</scope>
    <source>
        <strain evidence="2 3">ATCC 33027</strain>
    </source>
</reference>
<dbReference type="CDD" id="cd02233">
    <property type="entry name" value="cupin_HNL-like"/>
    <property type="match status" value="1"/>
</dbReference>
<sequence>MEISRGDTRPPAAGPEDYFTGEVQVQPLFGANGNRNVGAGQVTFTACARSAWHTHPAGQTLVVTAGTGWVQEWGGDKQQINVGDVIWTPPGVKHWHGATPAGAMTHLAITGDLDGEVVEWLEKVTDDEYRA</sequence>
<evidence type="ECO:0000259" key="1">
    <source>
        <dbReference type="Pfam" id="PF07883"/>
    </source>
</evidence>
<protein>
    <submittedName>
        <fullName evidence="2">Cupin</fullName>
    </submittedName>
</protein>
<proteinExistence type="predicted"/>
<comment type="caution">
    <text evidence="2">The sequence shown here is derived from an EMBL/GenBank/DDBJ whole genome shotgun (WGS) entry which is preliminary data.</text>
</comment>
<dbReference type="Proteomes" id="UP000216063">
    <property type="component" value="Unassembled WGS sequence"/>
</dbReference>
<keyword evidence="3" id="KW-1185">Reference proteome</keyword>
<dbReference type="InterPro" id="IPR014710">
    <property type="entry name" value="RmlC-like_jellyroll"/>
</dbReference>
<evidence type="ECO:0000313" key="2">
    <source>
        <dbReference type="EMBL" id="OYN79285.1"/>
    </source>
</evidence>
<gene>
    <name evidence="2" type="ORF">CG716_13085</name>
</gene>
<dbReference type="SUPFAM" id="SSF51182">
    <property type="entry name" value="RmlC-like cupins"/>
    <property type="match status" value="1"/>
</dbReference>
<organism evidence="2 3">
    <name type="scientific">Mycolicibacterium sphagni</name>
    <dbReference type="NCBI Taxonomy" id="1786"/>
    <lineage>
        <taxon>Bacteria</taxon>
        <taxon>Bacillati</taxon>
        <taxon>Actinomycetota</taxon>
        <taxon>Actinomycetes</taxon>
        <taxon>Mycobacteriales</taxon>
        <taxon>Mycobacteriaceae</taxon>
        <taxon>Mycolicibacterium</taxon>
    </lineage>
</organism>
<dbReference type="EMBL" id="NOZR01000009">
    <property type="protein sequence ID" value="OYN79285.1"/>
    <property type="molecule type" value="Genomic_DNA"/>
</dbReference>
<dbReference type="InterPro" id="IPR047263">
    <property type="entry name" value="HNL-like_cupin"/>
</dbReference>